<dbReference type="Pfam" id="PF01592">
    <property type="entry name" value="NifU_N"/>
    <property type="match status" value="1"/>
</dbReference>
<evidence type="ECO:0000259" key="3">
    <source>
        <dbReference type="Pfam" id="PF01592"/>
    </source>
</evidence>
<dbReference type="CDD" id="cd06664">
    <property type="entry name" value="IscU_like"/>
    <property type="match status" value="1"/>
</dbReference>
<dbReference type="GO" id="GO:0016226">
    <property type="term" value="P:iron-sulfur cluster assembly"/>
    <property type="evidence" value="ECO:0007669"/>
    <property type="project" value="InterPro"/>
</dbReference>
<dbReference type="NCBIfam" id="TIGR01994">
    <property type="entry name" value="SUF_scaf_2"/>
    <property type="match status" value="1"/>
</dbReference>
<reference evidence="4 5" key="1">
    <citation type="submission" date="2018-03" db="EMBL/GenBank/DDBJ databases">
        <title>Genome sequence of Clostridium luticellarii DSM 29923.</title>
        <authorList>
            <person name="Poehlein A."/>
            <person name="Daniel R."/>
        </authorList>
    </citation>
    <scope>NUCLEOTIDE SEQUENCE [LARGE SCALE GENOMIC DNA]</scope>
    <source>
        <strain evidence="4 5">DSM 29923</strain>
    </source>
</reference>
<keyword evidence="5" id="KW-1185">Reference proteome</keyword>
<comment type="caution">
    <text evidence="4">The sequence shown here is derived from an EMBL/GenBank/DDBJ whole genome shotgun (WGS) entry which is preliminary data.</text>
</comment>
<organism evidence="4 5">
    <name type="scientific">Clostridium luticellarii</name>
    <dbReference type="NCBI Taxonomy" id="1691940"/>
    <lineage>
        <taxon>Bacteria</taxon>
        <taxon>Bacillati</taxon>
        <taxon>Bacillota</taxon>
        <taxon>Clostridia</taxon>
        <taxon>Eubacteriales</taxon>
        <taxon>Clostridiaceae</taxon>
        <taxon>Clostridium</taxon>
    </lineage>
</organism>
<dbReference type="GO" id="GO:0051536">
    <property type="term" value="F:iron-sulfur cluster binding"/>
    <property type="evidence" value="ECO:0007669"/>
    <property type="project" value="InterPro"/>
</dbReference>
<dbReference type="FunFam" id="3.90.1010.10:FF:000002">
    <property type="entry name" value="Iron-sulfur cluster assembly scaffold protein NifU"/>
    <property type="match status" value="1"/>
</dbReference>
<evidence type="ECO:0000313" key="4">
    <source>
        <dbReference type="EMBL" id="PRR81210.1"/>
    </source>
</evidence>
<proteinExistence type="inferred from homology"/>
<name>A0A2T0BBD7_9CLOT</name>
<dbReference type="SUPFAM" id="SSF82649">
    <property type="entry name" value="SufE/NifU"/>
    <property type="match status" value="1"/>
</dbReference>
<dbReference type="AlphaFoldDB" id="A0A2T0BBD7"/>
<dbReference type="PANTHER" id="PTHR10093">
    <property type="entry name" value="IRON-SULFUR CLUSTER ASSEMBLY ENZYME NIFU HOMOLOG"/>
    <property type="match status" value="1"/>
</dbReference>
<dbReference type="Gene3D" id="3.90.1010.10">
    <property type="match status" value="1"/>
</dbReference>
<feature type="domain" description="NIF system FeS cluster assembly NifU N-terminal" evidence="3">
    <location>
        <begin position="15"/>
        <end position="149"/>
    </location>
</feature>
<evidence type="ECO:0000256" key="2">
    <source>
        <dbReference type="SAM" id="MobiDB-lite"/>
    </source>
</evidence>
<accession>A0A2T0BBD7</accession>
<evidence type="ECO:0000313" key="5">
    <source>
        <dbReference type="Proteomes" id="UP000237798"/>
    </source>
</evidence>
<dbReference type="GO" id="GO:0005506">
    <property type="term" value="F:iron ion binding"/>
    <property type="evidence" value="ECO:0007669"/>
    <property type="project" value="InterPro"/>
</dbReference>
<sequence length="156" mass="17486">MLGSGWDMDDLSMVYTEIITEHNQDTTNKREIKDPDLKERGHNPSCGDDITLSMKFKGDVIEDLAYEGSGCAISQASTSMMIDLIKGKTIEEALNYVKTFIGMIKKEVTDEKELEKLEDAIALKNISMMPARVKCAVLAWHTLEEAIKKRKKGVSQ</sequence>
<feature type="region of interest" description="Disordered" evidence="2">
    <location>
        <begin position="24"/>
        <end position="44"/>
    </location>
</feature>
<feature type="compositionally biased region" description="Basic and acidic residues" evidence="2">
    <location>
        <begin position="24"/>
        <end position="42"/>
    </location>
</feature>
<gene>
    <name evidence="4" type="primary">nifU</name>
    <name evidence="4" type="ORF">CLLU_31850</name>
</gene>
<dbReference type="EMBL" id="PVXP01000074">
    <property type="protein sequence ID" value="PRR81210.1"/>
    <property type="molecule type" value="Genomic_DNA"/>
</dbReference>
<comment type="similarity">
    <text evidence="1">Belongs to the NifU family.</text>
</comment>
<evidence type="ECO:0000256" key="1">
    <source>
        <dbReference type="ARBA" id="ARBA00006420"/>
    </source>
</evidence>
<protein>
    <submittedName>
        <fullName evidence="4">NifU-like protein</fullName>
    </submittedName>
</protein>
<dbReference type="InterPro" id="IPR002871">
    <property type="entry name" value="NIF_FeS_clus_asmbl_NifU_N"/>
</dbReference>
<dbReference type="Proteomes" id="UP000237798">
    <property type="component" value="Unassembled WGS sequence"/>
</dbReference>